<feature type="domain" description="GST C-terminal" evidence="4">
    <location>
        <begin position="146"/>
        <end position="273"/>
    </location>
</feature>
<dbReference type="InterPro" id="IPR010987">
    <property type="entry name" value="Glutathione-S-Trfase_C-like"/>
</dbReference>
<sequence length="298" mass="34761">MPILDKGVWRTDINQLDEIDHFPTQIVPEKDRYHFYYSYGCPFAHRANLVLHYLGLNHVISSSGLAPEMLENGWTFNEVFKDDLFDSRHLYEIYTRAKADYSGRASLPVLWDKKVNTIASHNSAELAFHLATQWQDFAQHSAELVSPELHDDILAMNEWLNSQITMKVYQVGLANSQVKYEHQLAKLFQNLTALDERLSENRYLFGNQITLSDFFLFPTLIRFEAVYADLYKTNLKPLSAFENLYRYMVELYQHPRIQATVDVPHTKRFYYYSQPALNPTRLVPVGPQLAWLDNSKGE</sequence>
<dbReference type="GO" id="GO:0005737">
    <property type="term" value="C:cytoplasm"/>
    <property type="evidence" value="ECO:0007669"/>
    <property type="project" value="TreeGrafter"/>
</dbReference>
<evidence type="ECO:0000313" key="6">
    <source>
        <dbReference type="Proteomes" id="UP001214976"/>
    </source>
</evidence>
<reference evidence="5" key="1">
    <citation type="submission" date="2023-03" db="EMBL/GenBank/DDBJ databases">
        <title>Classification of Bisgaard taxon 6 and taxon 10 as Exercitatus varius gen. nov., spec. nov.</title>
        <authorList>
            <person name="Christensen H."/>
        </authorList>
    </citation>
    <scope>NUCLEOTIDE SEQUENCE</scope>
    <source>
        <strain evidence="5">86116</strain>
    </source>
</reference>
<dbReference type="InterPro" id="IPR047047">
    <property type="entry name" value="GST_Omega-like_C"/>
</dbReference>
<dbReference type="Gene3D" id="3.40.30.10">
    <property type="entry name" value="Glutaredoxin"/>
    <property type="match status" value="1"/>
</dbReference>
<dbReference type="PANTHER" id="PTHR32419">
    <property type="entry name" value="GLUTATHIONYL-HYDROQUINONE REDUCTASE"/>
    <property type="match status" value="1"/>
</dbReference>
<comment type="caution">
    <text evidence="5">The sequence shown here is derived from an EMBL/GenBank/DDBJ whole genome shotgun (WGS) entry which is preliminary data.</text>
</comment>
<feature type="active site" description="Proton donor/acceptor" evidence="1">
    <location>
        <position position="169"/>
    </location>
</feature>
<organism evidence="5 6">
    <name type="scientific">Exercitatus varius</name>
    <dbReference type="NCBI Taxonomy" id="67857"/>
    <lineage>
        <taxon>Bacteria</taxon>
        <taxon>Pseudomonadati</taxon>
        <taxon>Pseudomonadota</taxon>
        <taxon>Gammaproteobacteria</taxon>
        <taxon>Pasteurellales</taxon>
        <taxon>Pasteurellaceae</taxon>
        <taxon>Exercitatus</taxon>
    </lineage>
</organism>
<dbReference type="SUPFAM" id="SSF52833">
    <property type="entry name" value="Thioredoxin-like"/>
    <property type="match status" value="1"/>
</dbReference>
<evidence type="ECO:0000256" key="3">
    <source>
        <dbReference type="PIRSR" id="PIRSR015753-3"/>
    </source>
</evidence>
<dbReference type="SUPFAM" id="SSF47616">
    <property type="entry name" value="GST C-terminal domain-like"/>
    <property type="match status" value="1"/>
</dbReference>
<dbReference type="Pfam" id="PF13410">
    <property type="entry name" value="GST_C_2"/>
    <property type="match status" value="1"/>
</dbReference>
<protein>
    <submittedName>
        <fullName evidence="5">Glutathione S-transferase C-terminal domain-containing protein</fullName>
    </submittedName>
</protein>
<feature type="binding site" evidence="2">
    <location>
        <position position="74"/>
    </location>
    <ligand>
        <name>glutathione</name>
        <dbReference type="ChEBI" id="CHEBI:57925"/>
    </ligand>
</feature>
<dbReference type="InterPro" id="IPR036282">
    <property type="entry name" value="Glutathione-S-Trfase_C_sf"/>
</dbReference>
<dbReference type="RefSeq" id="WP_317477233.1">
    <property type="nucleotide sequence ID" value="NZ_JARQTW010000010.1"/>
</dbReference>
<dbReference type="InterPro" id="IPR016639">
    <property type="entry name" value="GST_Omega/GSH"/>
</dbReference>
<gene>
    <name evidence="5" type="ORF">P7M15_06500</name>
</gene>
<dbReference type="EMBL" id="JARQTW010000010">
    <property type="protein sequence ID" value="MDG2950169.1"/>
    <property type="molecule type" value="Genomic_DNA"/>
</dbReference>
<accession>A0AAW6Q997</accession>
<dbReference type="InterPro" id="IPR036249">
    <property type="entry name" value="Thioredoxin-like_sf"/>
</dbReference>
<feature type="site" description="Lowers pKa of active site Cys" evidence="3">
    <location>
        <position position="270"/>
    </location>
</feature>
<dbReference type="Pfam" id="PF13409">
    <property type="entry name" value="GST_N_2"/>
    <property type="match status" value="1"/>
</dbReference>
<dbReference type="Gene3D" id="1.20.1050.10">
    <property type="match status" value="1"/>
</dbReference>
<dbReference type="AlphaFoldDB" id="A0AAW6Q997"/>
<dbReference type="CDD" id="cd03190">
    <property type="entry name" value="GST_C_Omega_like"/>
    <property type="match status" value="1"/>
</dbReference>
<dbReference type="Proteomes" id="UP001214976">
    <property type="component" value="Unassembled WGS sequence"/>
</dbReference>
<evidence type="ECO:0000256" key="1">
    <source>
        <dbReference type="PIRSR" id="PIRSR015753-1"/>
    </source>
</evidence>
<dbReference type="PANTHER" id="PTHR32419:SF6">
    <property type="entry name" value="GLUTATHIONE S-TRANSFERASE OMEGA-LIKE 1-RELATED"/>
    <property type="match status" value="1"/>
</dbReference>
<feature type="site" description="Lowers pKa of active site Cys" evidence="3">
    <location>
        <position position="227"/>
    </location>
</feature>
<proteinExistence type="predicted"/>
<evidence type="ECO:0000313" key="5">
    <source>
        <dbReference type="EMBL" id="MDG2950169.1"/>
    </source>
</evidence>
<name>A0AAW6Q997_9PAST</name>
<dbReference type="PIRSF" id="PIRSF015753">
    <property type="entry name" value="GST"/>
    <property type="match status" value="1"/>
</dbReference>
<evidence type="ECO:0000256" key="2">
    <source>
        <dbReference type="PIRSR" id="PIRSR015753-2"/>
    </source>
</evidence>
<dbReference type="InterPro" id="IPR004045">
    <property type="entry name" value="Glutathione_S-Trfase_N"/>
</dbReference>
<feature type="active site" description="Nucleophile" evidence="1">
    <location>
        <position position="41"/>
    </location>
</feature>
<evidence type="ECO:0000259" key="4">
    <source>
        <dbReference type="PROSITE" id="PS50405"/>
    </source>
</evidence>
<dbReference type="GO" id="GO:0004364">
    <property type="term" value="F:glutathione transferase activity"/>
    <property type="evidence" value="ECO:0007669"/>
    <property type="project" value="InterPro"/>
</dbReference>
<dbReference type="PROSITE" id="PS50405">
    <property type="entry name" value="GST_CTER"/>
    <property type="match status" value="1"/>
</dbReference>